<protein>
    <submittedName>
        <fullName evidence="3">Uncharacterized protein</fullName>
    </submittedName>
</protein>
<feature type="signal peptide" evidence="2">
    <location>
        <begin position="1"/>
        <end position="18"/>
    </location>
</feature>
<proteinExistence type="predicted"/>
<evidence type="ECO:0000256" key="1">
    <source>
        <dbReference type="SAM" id="MobiDB-lite"/>
    </source>
</evidence>
<comment type="caution">
    <text evidence="3">The sequence shown here is derived from an EMBL/GenBank/DDBJ whole genome shotgun (WGS) entry which is preliminary data.</text>
</comment>
<evidence type="ECO:0000256" key="2">
    <source>
        <dbReference type="SAM" id="SignalP"/>
    </source>
</evidence>
<sequence>MTWSTFLLVSLLFAGVLSHSNLKRDSWSQKWRKYLDDRWRQNQEYPENYMIYTDFFERIKSGQDVQTTPETSSEISKEIYGPIW</sequence>
<dbReference type="EMBL" id="CANHGI010000006">
    <property type="protein sequence ID" value="CAI5456518.1"/>
    <property type="molecule type" value="Genomic_DNA"/>
</dbReference>
<dbReference type="AlphaFoldDB" id="A0A9P1J664"/>
<feature type="compositionally biased region" description="Polar residues" evidence="1">
    <location>
        <begin position="63"/>
        <end position="74"/>
    </location>
</feature>
<gene>
    <name evidence="3" type="ORF">CAMP_LOCUS19155</name>
</gene>
<reference evidence="3" key="1">
    <citation type="submission" date="2022-11" db="EMBL/GenBank/DDBJ databases">
        <authorList>
            <person name="Kikuchi T."/>
        </authorList>
    </citation>
    <scope>NUCLEOTIDE SEQUENCE</scope>
    <source>
        <strain evidence="3">PS1010</strain>
    </source>
</reference>
<keyword evidence="4" id="KW-1185">Reference proteome</keyword>
<dbReference type="Proteomes" id="UP001152747">
    <property type="component" value="Unassembled WGS sequence"/>
</dbReference>
<evidence type="ECO:0000313" key="3">
    <source>
        <dbReference type="EMBL" id="CAI5456518.1"/>
    </source>
</evidence>
<feature type="chain" id="PRO_5040173415" evidence="2">
    <location>
        <begin position="19"/>
        <end position="84"/>
    </location>
</feature>
<name>A0A9P1J664_9PELO</name>
<evidence type="ECO:0000313" key="4">
    <source>
        <dbReference type="Proteomes" id="UP001152747"/>
    </source>
</evidence>
<accession>A0A9P1J664</accession>
<feature type="region of interest" description="Disordered" evidence="1">
    <location>
        <begin position="63"/>
        <end position="84"/>
    </location>
</feature>
<keyword evidence="2" id="KW-0732">Signal</keyword>
<organism evidence="3 4">
    <name type="scientific">Caenorhabditis angaria</name>
    <dbReference type="NCBI Taxonomy" id="860376"/>
    <lineage>
        <taxon>Eukaryota</taxon>
        <taxon>Metazoa</taxon>
        <taxon>Ecdysozoa</taxon>
        <taxon>Nematoda</taxon>
        <taxon>Chromadorea</taxon>
        <taxon>Rhabditida</taxon>
        <taxon>Rhabditina</taxon>
        <taxon>Rhabditomorpha</taxon>
        <taxon>Rhabditoidea</taxon>
        <taxon>Rhabditidae</taxon>
        <taxon>Peloderinae</taxon>
        <taxon>Caenorhabditis</taxon>
    </lineage>
</organism>